<keyword evidence="3" id="KW-1185">Reference proteome</keyword>
<dbReference type="Pfam" id="PF24398">
    <property type="entry name" value="DUF7542"/>
    <property type="match status" value="1"/>
</dbReference>
<sequence length="118" mass="12606">MERVTLSITEASHRAGAQPALRAAGGTNHGVKYVSGVVPTMNRKRATVTCPECGLRETFEKLAAARGVIETHRSETGHEATWELHRLSSGVERAGDEAGVCGRESCPTTDSPLYIGED</sequence>
<accession>A0A1H3K9F7</accession>
<evidence type="ECO:0000313" key="2">
    <source>
        <dbReference type="EMBL" id="SDY48822.1"/>
    </source>
</evidence>
<dbReference type="AlphaFoldDB" id="A0A1H3K9F7"/>
<evidence type="ECO:0000256" key="1">
    <source>
        <dbReference type="SAM" id="MobiDB-lite"/>
    </source>
</evidence>
<dbReference type="EMBL" id="FNPB01000018">
    <property type="protein sequence ID" value="SDY48822.1"/>
    <property type="molecule type" value="Genomic_DNA"/>
</dbReference>
<evidence type="ECO:0000313" key="3">
    <source>
        <dbReference type="Proteomes" id="UP000199170"/>
    </source>
</evidence>
<gene>
    <name evidence="2" type="ORF">SAMN04487946_11813</name>
</gene>
<reference evidence="3" key="1">
    <citation type="submission" date="2016-10" db="EMBL/GenBank/DDBJ databases">
        <authorList>
            <person name="Varghese N."/>
            <person name="Submissions S."/>
        </authorList>
    </citation>
    <scope>NUCLEOTIDE SEQUENCE [LARGE SCALE GENOMIC DNA]</scope>
    <source>
        <strain evidence="3">CGMCC 1.10118</strain>
    </source>
</reference>
<organism evidence="2 3">
    <name type="scientific">Halobellus clavatus</name>
    <dbReference type="NCBI Taxonomy" id="660517"/>
    <lineage>
        <taxon>Archaea</taxon>
        <taxon>Methanobacteriati</taxon>
        <taxon>Methanobacteriota</taxon>
        <taxon>Stenosarchaea group</taxon>
        <taxon>Halobacteria</taxon>
        <taxon>Halobacteriales</taxon>
        <taxon>Haloferacaceae</taxon>
        <taxon>Halobellus</taxon>
    </lineage>
</organism>
<feature type="region of interest" description="Disordered" evidence="1">
    <location>
        <begin position="97"/>
        <end position="118"/>
    </location>
</feature>
<dbReference type="InterPro" id="IPR055964">
    <property type="entry name" value="DUF7542"/>
</dbReference>
<protein>
    <submittedName>
        <fullName evidence="2">Uncharacterized protein</fullName>
    </submittedName>
</protein>
<name>A0A1H3K9F7_9EURY</name>
<proteinExistence type="predicted"/>
<dbReference type="Proteomes" id="UP000199170">
    <property type="component" value="Unassembled WGS sequence"/>
</dbReference>